<dbReference type="OrthoDB" id="8112331at2"/>
<reference evidence="1 2" key="1">
    <citation type="submission" date="2017-05" db="EMBL/GenBank/DDBJ databases">
        <title>Full genome sequence of Pseudorhodoplanes sinuspersici.</title>
        <authorList>
            <person name="Dastgheib S.M.M."/>
            <person name="Shavandi M."/>
            <person name="Tirandaz H."/>
        </authorList>
    </citation>
    <scope>NUCLEOTIDE SEQUENCE [LARGE SCALE GENOMIC DNA]</scope>
    <source>
        <strain evidence="1 2">RIPI110</strain>
    </source>
</reference>
<accession>A0A1W6ZVZ5</accession>
<dbReference type="RefSeq" id="WP_086089319.1">
    <property type="nucleotide sequence ID" value="NZ_CP021112.1"/>
</dbReference>
<name>A0A1W6ZVZ5_9HYPH</name>
<gene>
    <name evidence="1" type="ORF">CAK95_18890</name>
</gene>
<evidence type="ECO:0000313" key="2">
    <source>
        <dbReference type="Proteomes" id="UP000194137"/>
    </source>
</evidence>
<protein>
    <submittedName>
        <fullName evidence="1">Uncharacterized protein</fullName>
    </submittedName>
</protein>
<sequence length="913" mass="101427">MIPAWAYLNDEDRAAFRAAVAFLNKRLAEQATIDWALSLKRTQRIERLAIEDLLDSPSAINLDEPWATAWRLIEEGWSAPLMEEGASTAIYGIQKRLRAGDRSGAVISNIVGLVAPSLKVEPLDAWRWQLVKKPRHPKTFDQLLHATLTSGDLVDLNVLNIASLTDVAFLRSLGSALEYAVNHGLEIAKRLGWDGQRSLWRLGFLSRVYYTQAARRYGETSEPDAYHRGIAPSVKLLWTVVARLAELEAQDAMPFIHRWRMAETVVHTRLWAAAARNSNLVGPEEAGAFLKNLDDRHFWDLDAFPEIAELRSIRFSDLAPNVQKAIAKRVRKGPPRNHWPRKADEAKVGNFQLYWTVRELKRIEVAGGDLPADERSWLNVNIGQFSDLAQMNIEEGFSRASEVYTVLPNPDEKLDALSGLARLRALEVAFSTARNGWGDDPAERASEWLRQPGRIQLLIGELEATGNGGNDFPHIWSRFGWAHSPKDEQHATASSQRNLQAEANRVLVLLNELSKATLAAAIEGISAWLDAWEKQVVASALGLAVWLRIWPIAVEATNARPEKEGDANLSVTASNADDDSDSMDIDTLNTPTGKLVGVFLAACPSLNDAPRPFESSSAVHQMRGAMIDAAGRSGLIVRHRLIEALPYFLRADRSWAEQYLISPLLKDDGASLALWRAIARRTHFTEVLKIIGNAMAERSTDRRLGRETRQQLVFSLVIESLHAFREGREAAVSNPRVQQMLRTIDDEVRAYAANAIQRFIYDLSVDKSGTGQAPSAADLFRSAAAPFLQHVWPQERSLATPGVSSAFADLPATSGEAFVEAVDAIERFLVPFECWSMLQYGLYGEDGGKKKLTIINTEAKAEALLRLFDLTIGNSEGSVIPYNLTDALDRIRSVAPELAKGSIYRRLSTAARR</sequence>
<organism evidence="1 2">
    <name type="scientific">Pseudorhodoplanes sinuspersici</name>
    <dbReference type="NCBI Taxonomy" id="1235591"/>
    <lineage>
        <taxon>Bacteria</taxon>
        <taxon>Pseudomonadati</taxon>
        <taxon>Pseudomonadota</taxon>
        <taxon>Alphaproteobacteria</taxon>
        <taxon>Hyphomicrobiales</taxon>
        <taxon>Pseudorhodoplanes</taxon>
    </lineage>
</organism>
<dbReference type="KEGG" id="psin:CAK95_18890"/>
<dbReference type="Proteomes" id="UP000194137">
    <property type="component" value="Chromosome"/>
</dbReference>
<proteinExistence type="predicted"/>
<dbReference type="STRING" id="1235591.CAK95_18890"/>
<dbReference type="EMBL" id="CP021112">
    <property type="protein sequence ID" value="ARQ00925.1"/>
    <property type="molecule type" value="Genomic_DNA"/>
</dbReference>
<dbReference type="AlphaFoldDB" id="A0A1W6ZVZ5"/>
<keyword evidence="2" id="KW-1185">Reference proteome</keyword>
<evidence type="ECO:0000313" key="1">
    <source>
        <dbReference type="EMBL" id="ARQ00925.1"/>
    </source>
</evidence>